<evidence type="ECO:0000313" key="6">
    <source>
        <dbReference type="Proteomes" id="UP001465755"/>
    </source>
</evidence>
<feature type="compositionally biased region" description="Pro residues" evidence="4">
    <location>
        <begin position="520"/>
        <end position="546"/>
    </location>
</feature>
<dbReference type="Pfam" id="PF00400">
    <property type="entry name" value="WD40"/>
    <property type="match status" value="5"/>
</dbReference>
<feature type="repeat" description="WD" evidence="3">
    <location>
        <begin position="228"/>
        <end position="260"/>
    </location>
</feature>
<dbReference type="PROSITE" id="PS00678">
    <property type="entry name" value="WD_REPEATS_1"/>
    <property type="match status" value="1"/>
</dbReference>
<dbReference type="PRINTS" id="PR00320">
    <property type="entry name" value="GPROTEINBRPT"/>
</dbReference>
<dbReference type="AlphaFoldDB" id="A0AAW1NY59"/>
<feature type="compositionally biased region" description="Pro residues" evidence="4">
    <location>
        <begin position="471"/>
        <end position="482"/>
    </location>
</feature>
<dbReference type="PANTHER" id="PTHR22836:SF0">
    <property type="entry name" value="PRE-MRNA 3' END PROCESSING PROTEIN WDR33"/>
    <property type="match status" value="1"/>
</dbReference>
<evidence type="ECO:0000256" key="1">
    <source>
        <dbReference type="ARBA" id="ARBA00022574"/>
    </source>
</evidence>
<evidence type="ECO:0000313" key="5">
    <source>
        <dbReference type="EMBL" id="KAK9802012.1"/>
    </source>
</evidence>
<sequence>MSHAYPPIPANRQLVVRPDQIHAKEPNVEGERTEQAAVHRRTLDWSGPYVNLLQRRQSQPSCRWFDHKPLQPTAASALEILPPCGYADQPGSSFCTTFVHSSRFKSRGSITALTWTPEGKRCLSGTSNGEFTLWNGSTFHFETQLQAHEAGVRNMVFTHNETWLVTSDAGGRVKYWKLNLELVKVIPAHNDGIQGVAFSCTDLKFVTGSDDSTLKVWDFATATSSSTLTGHGGDVKACDWHPTKSLVASGSKDTLIKLWDARVGGEALHTLHAHRAPLSSLQWHRNGRWLLSSGRDHIVKVWDVRMLQELVTCKGHPRDVATAIWHPCVEEAFVSGDYDGNMMHWLISQPGVQAEVKAGHQGQIWALAYHPVGHCLSSGGYDGQVRFWCRTRPGDAWLDRAPNDAHILNTPADAMATGMGMPLGKPGEGIPGIGDAEAPTLAHFDMNPGAAAGPDDISSQLLAGPGGALGPPRPPAGPPPFVPRGKCHSAPPPPPLNSPPYGAMRAPGPHMQGPGYRPDGPGPGPMRAMGPPPSVGGRMPGPPPPMGNVRPPFAGGRMVNPPRPPPGPPQNSS</sequence>
<feature type="repeat" description="WD" evidence="3">
    <location>
        <begin position="145"/>
        <end position="179"/>
    </location>
</feature>
<gene>
    <name evidence="5" type="ORF">WJX73_010918</name>
</gene>
<dbReference type="InterPro" id="IPR036322">
    <property type="entry name" value="WD40_repeat_dom_sf"/>
</dbReference>
<dbReference type="InterPro" id="IPR001680">
    <property type="entry name" value="WD40_rpt"/>
</dbReference>
<evidence type="ECO:0000256" key="2">
    <source>
        <dbReference type="ARBA" id="ARBA00022737"/>
    </source>
</evidence>
<dbReference type="InterPro" id="IPR015943">
    <property type="entry name" value="WD40/YVTN_repeat-like_dom_sf"/>
</dbReference>
<evidence type="ECO:0000256" key="3">
    <source>
        <dbReference type="PROSITE-ProRule" id="PRU00221"/>
    </source>
</evidence>
<keyword evidence="1 3" id="KW-0853">WD repeat</keyword>
<feature type="repeat" description="WD" evidence="3">
    <location>
        <begin position="357"/>
        <end position="388"/>
    </location>
</feature>
<dbReference type="Gene3D" id="2.130.10.10">
    <property type="entry name" value="YVTN repeat-like/Quinoprotein amine dehydrogenase"/>
    <property type="match status" value="2"/>
</dbReference>
<dbReference type="PROSITE" id="PS50082">
    <property type="entry name" value="WD_REPEATS_2"/>
    <property type="match status" value="5"/>
</dbReference>
<dbReference type="PANTHER" id="PTHR22836">
    <property type="entry name" value="WD40 REPEAT PROTEIN"/>
    <property type="match status" value="1"/>
</dbReference>
<dbReference type="InterPro" id="IPR019775">
    <property type="entry name" value="WD40_repeat_CS"/>
</dbReference>
<keyword evidence="6" id="KW-1185">Reference proteome</keyword>
<feature type="repeat" description="WD" evidence="3">
    <location>
        <begin position="271"/>
        <end position="312"/>
    </location>
</feature>
<dbReference type="InterPro" id="IPR045245">
    <property type="entry name" value="Pfs2-like"/>
</dbReference>
<dbReference type="GO" id="GO:0005847">
    <property type="term" value="C:mRNA cleavage and polyadenylation specificity factor complex"/>
    <property type="evidence" value="ECO:0007669"/>
    <property type="project" value="TreeGrafter"/>
</dbReference>
<dbReference type="CDD" id="cd00200">
    <property type="entry name" value="WD40"/>
    <property type="match status" value="1"/>
</dbReference>
<name>A0AAW1NY59_9CHLO</name>
<dbReference type="GO" id="GO:0031124">
    <property type="term" value="P:mRNA 3'-end processing"/>
    <property type="evidence" value="ECO:0007669"/>
    <property type="project" value="InterPro"/>
</dbReference>
<dbReference type="SUPFAM" id="SSF50978">
    <property type="entry name" value="WD40 repeat-like"/>
    <property type="match status" value="1"/>
</dbReference>
<evidence type="ECO:0000256" key="4">
    <source>
        <dbReference type="SAM" id="MobiDB-lite"/>
    </source>
</evidence>
<dbReference type="PROSITE" id="PS50294">
    <property type="entry name" value="WD_REPEATS_REGION"/>
    <property type="match status" value="4"/>
</dbReference>
<protein>
    <submittedName>
        <fullName evidence="5">Uncharacterized protein</fullName>
    </submittedName>
</protein>
<feature type="region of interest" description="Disordered" evidence="4">
    <location>
        <begin position="447"/>
        <end position="573"/>
    </location>
</feature>
<proteinExistence type="predicted"/>
<dbReference type="Proteomes" id="UP001465755">
    <property type="component" value="Unassembled WGS sequence"/>
</dbReference>
<keyword evidence="2" id="KW-0677">Repeat</keyword>
<accession>A0AAW1NY59</accession>
<dbReference type="EMBL" id="JALJOQ010000073">
    <property type="protein sequence ID" value="KAK9802012.1"/>
    <property type="molecule type" value="Genomic_DNA"/>
</dbReference>
<dbReference type="SMART" id="SM00320">
    <property type="entry name" value="WD40"/>
    <property type="match status" value="7"/>
</dbReference>
<organism evidence="5 6">
    <name type="scientific">Symbiochloris irregularis</name>
    <dbReference type="NCBI Taxonomy" id="706552"/>
    <lineage>
        <taxon>Eukaryota</taxon>
        <taxon>Viridiplantae</taxon>
        <taxon>Chlorophyta</taxon>
        <taxon>core chlorophytes</taxon>
        <taxon>Trebouxiophyceae</taxon>
        <taxon>Trebouxiales</taxon>
        <taxon>Trebouxiaceae</taxon>
        <taxon>Symbiochloris</taxon>
    </lineage>
</organism>
<feature type="compositionally biased region" description="Pro residues" evidence="4">
    <location>
        <begin position="561"/>
        <end position="573"/>
    </location>
</feature>
<feature type="repeat" description="WD" evidence="3">
    <location>
        <begin position="186"/>
        <end position="227"/>
    </location>
</feature>
<reference evidence="5 6" key="1">
    <citation type="journal article" date="2024" name="Nat. Commun.">
        <title>Phylogenomics reveals the evolutionary origins of lichenization in chlorophyte algae.</title>
        <authorList>
            <person name="Puginier C."/>
            <person name="Libourel C."/>
            <person name="Otte J."/>
            <person name="Skaloud P."/>
            <person name="Haon M."/>
            <person name="Grisel S."/>
            <person name="Petersen M."/>
            <person name="Berrin J.G."/>
            <person name="Delaux P.M."/>
            <person name="Dal Grande F."/>
            <person name="Keller J."/>
        </authorList>
    </citation>
    <scope>NUCLEOTIDE SEQUENCE [LARGE SCALE GENOMIC DNA]</scope>
    <source>
        <strain evidence="5 6">SAG 2036</strain>
    </source>
</reference>
<dbReference type="InterPro" id="IPR020472">
    <property type="entry name" value="WD40_PAC1"/>
</dbReference>
<comment type="caution">
    <text evidence="5">The sequence shown here is derived from an EMBL/GenBank/DDBJ whole genome shotgun (WGS) entry which is preliminary data.</text>
</comment>